<dbReference type="EMBL" id="BAAABY010000057">
    <property type="protein sequence ID" value="GAA0497102.1"/>
    <property type="molecule type" value="Genomic_DNA"/>
</dbReference>
<evidence type="ECO:0000313" key="5">
    <source>
        <dbReference type="Proteomes" id="UP001500909"/>
    </source>
</evidence>
<feature type="compositionally biased region" description="Polar residues" evidence="3">
    <location>
        <begin position="196"/>
        <end position="205"/>
    </location>
</feature>
<comment type="similarity">
    <text evidence="1">Belongs to the peptidase S13 family.</text>
</comment>
<dbReference type="NCBIfam" id="TIGR00666">
    <property type="entry name" value="PBP4"/>
    <property type="match status" value="1"/>
</dbReference>
<proteinExistence type="inferred from homology"/>
<protein>
    <submittedName>
        <fullName evidence="4">D-alanyl-D-alanine carboxypeptidase/D-alanyl-D-alanine-endopeptidase</fullName>
    </submittedName>
</protein>
<dbReference type="SUPFAM" id="SSF56601">
    <property type="entry name" value="beta-lactamase/transpeptidase-like"/>
    <property type="match status" value="1"/>
</dbReference>
<feature type="region of interest" description="Disordered" evidence="3">
    <location>
        <begin position="190"/>
        <end position="209"/>
    </location>
</feature>
<comment type="caution">
    <text evidence="4">The sequence shown here is derived from an EMBL/GenBank/DDBJ whole genome shotgun (WGS) entry which is preliminary data.</text>
</comment>
<accession>A0ABP3LB71</accession>
<feature type="compositionally biased region" description="Basic and acidic residues" evidence="3">
    <location>
        <begin position="53"/>
        <end position="72"/>
    </location>
</feature>
<reference evidence="5" key="1">
    <citation type="journal article" date="2019" name="Int. J. Syst. Evol. Microbiol.">
        <title>The Global Catalogue of Microorganisms (GCM) 10K type strain sequencing project: providing services to taxonomists for standard genome sequencing and annotation.</title>
        <authorList>
            <consortium name="The Broad Institute Genomics Platform"/>
            <consortium name="The Broad Institute Genome Sequencing Center for Infectious Disease"/>
            <person name="Wu L."/>
            <person name="Ma J."/>
        </authorList>
    </citation>
    <scope>NUCLEOTIDE SEQUENCE [LARGE SCALE GENOMIC DNA]</scope>
    <source>
        <strain evidence="5">JCM 4805</strain>
    </source>
</reference>
<dbReference type="PANTHER" id="PTHR30023">
    <property type="entry name" value="D-ALANYL-D-ALANINE CARBOXYPEPTIDASE"/>
    <property type="match status" value="1"/>
</dbReference>
<dbReference type="PANTHER" id="PTHR30023:SF0">
    <property type="entry name" value="PENICILLIN-SENSITIVE CARBOXYPEPTIDASE A"/>
    <property type="match status" value="1"/>
</dbReference>
<dbReference type="Proteomes" id="UP001500909">
    <property type="component" value="Unassembled WGS sequence"/>
</dbReference>
<feature type="region of interest" description="Disordered" evidence="3">
    <location>
        <begin position="265"/>
        <end position="286"/>
    </location>
</feature>
<evidence type="ECO:0000313" key="4">
    <source>
        <dbReference type="EMBL" id="GAA0497102.1"/>
    </source>
</evidence>
<dbReference type="Gene3D" id="3.50.80.20">
    <property type="entry name" value="D-Ala-D-Ala carboxypeptidase C, peptidase S13"/>
    <property type="match status" value="1"/>
</dbReference>
<organism evidence="4 5">
    <name type="scientific">Streptomyces olivaceiscleroticus</name>
    <dbReference type="NCBI Taxonomy" id="68245"/>
    <lineage>
        <taxon>Bacteria</taxon>
        <taxon>Bacillati</taxon>
        <taxon>Actinomycetota</taxon>
        <taxon>Actinomycetes</taxon>
        <taxon>Kitasatosporales</taxon>
        <taxon>Streptomycetaceae</taxon>
        <taxon>Streptomyces</taxon>
    </lineage>
</organism>
<evidence type="ECO:0000256" key="3">
    <source>
        <dbReference type="SAM" id="MobiDB-lite"/>
    </source>
</evidence>
<dbReference type="InterPro" id="IPR000667">
    <property type="entry name" value="Peptidase_S13"/>
</dbReference>
<dbReference type="Pfam" id="PF02113">
    <property type="entry name" value="Peptidase_S13"/>
    <property type="match status" value="2"/>
</dbReference>
<name>A0ABP3LB71_9ACTN</name>
<dbReference type="GO" id="GO:0004180">
    <property type="term" value="F:carboxypeptidase activity"/>
    <property type="evidence" value="ECO:0007669"/>
    <property type="project" value="UniProtKB-KW"/>
</dbReference>
<dbReference type="PRINTS" id="PR00922">
    <property type="entry name" value="DADACBPTASE3"/>
</dbReference>
<dbReference type="Gene3D" id="3.40.710.10">
    <property type="entry name" value="DD-peptidase/beta-lactamase superfamily"/>
    <property type="match status" value="2"/>
</dbReference>
<dbReference type="InterPro" id="IPR012338">
    <property type="entry name" value="Beta-lactam/transpept-like"/>
</dbReference>
<evidence type="ECO:0000256" key="1">
    <source>
        <dbReference type="ARBA" id="ARBA00006096"/>
    </source>
</evidence>
<keyword evidence="4" id="KW-0121">Carboxypeptidase</keyword>
<gene>
    <name evidence="4" type="primary">dacB</name>
    <name evidence="4" type="ORF">GCM10010361_73350</name>
</gene>
<keyword evidence="4" id="KW-0645">Protease</keyword>
<feature type="region of interest" description="Disordered" evidence="3">
    <location>
        <begin position="45"/>
        <end position="79"/>
    </location>
</feature>
<sequence>MADEWYFARQWWRKTPVQRKRTWQLTAGSAVAGLAVAAGAVSVAGPWDSGQRTAERARAARWDDGGGEHHGDGPAAPGAAPVLAALGASVKGGGDGAPPPTGSGLADALAPLLKAPALGPVRTASVMDVATGREVFASRPDRTATPASTIKLGTAVAALTALGPDHRFTTKAVQDGRTKDGTPKIVLVGGGDPTLTARTPTQGTPAAQRPAALGDLAADTARALKKRGTKKVTLRYDDSLYEGPVLHPIGPNENLAPITALTADEGRLDDSGHGPAPRATDPSAEAARAFADDLRAHGIHVTGGTEDADARRTATRLAAARSLPLSSIVERMLTHSDNDIAEQLARQTAVATGQPTTFKGGGRAVQRTLGQLRIPVARTAFEDGSGLDRDDRVSARLLSHVLLLAAAPDHPELRPVLTGLPVAGFTGTLESRYADEAAGAGAVRAKTGTLTGVNTLAGTVVDADGRLLTFAFMTNGASDGIAAQQSLDRLASAVANCGCR</sequence>
<evidence type="ECO:0000256" key="2">
    <source>
        <dbReference type="ARBA" id="ARBA00022801"/>
    </source>
</evidence>
<keyword evidence="2" id="KW-0378">Hydrolase</keyword>
<keyword evidence="5" id="KW-1185">Reference proteome</keyword>